<dbReference type="Pfam" id="PF00328">
    <property type="entry name" value="His_Phos_2"/>
    <property type="match status" value="1"/>
</dbReference>
<keyword evidence="3" id="KW-0472">Membrane</keyword>
<dbReference type="PANTHER" id="PTHR11567:SF127">
    <property type="entry name" value="HISTIDINE ACID PHOSPHATASE"/>
    <property type="match status" value="1"/>
</dbReference>
<evidence type="ECO:0000256" key="3">
    <source>
        <dbReference type="SAM" id="Phobius"/>
    </source>
</evidence>
<feature type="signal peptide" evidence="4">
    <location>
        <begin position="1"/>
        <end position="22"/>
    </location>
</feature>
<dbReference type="OrthoDB" id="258392at2759"/>
<dbReference type="HOGENOM" id="CLU_023111_0_1_1"/>
<evidence type="ECO:0000256" key="1">
    <source>
        <dbReference type="ARBA" id="ARBA00005375"/>
    </source>
</evidence>
<feature type="chain" id="PRO_5004560005" evidence="4">
    <location>
        <begin position="23"/>
        <end position="581"/>
    </location>
</feature>
<dbReference type="EMBL" id="KB644414">
    <property type="protein sequence ID" value="EPS32585.1"/>
    <property type="molecule type" value="Genomic_DNA"/>
</dbReference>
<dbReference type="PhylomeDB" id="S7ZPD9"/>
<evidence type="ECO:0000313" key="5">
    <source>
        <dbReference type="EMBL" id="EPS32585.1"/>
    </source>
</evidence>
<accession>S7ZPD9</accession>
<evidence type="ECO:0000256" key="4">
    <source>
        <dbReference type="SAM" id="SignalP"/>
    </source>
</evidence>
<keyword evidence="3" id="KW-1133">Transmembrane helix</keyword>
<dbReference type="InterPro" id="IPR000560">
    <property type="entry name" value="His_Pase_clade-2"/>
</dbReference>
<keyword evidence="6" id="KW-1185">Reference proteome</keyword>
<dbReference type="PANTHER" id="PTHR11567">
    <property type="entry name" value="ACID PHOSPHATASE-RELATED"/>
    <property type="match status" value="1"/>
</dbReference>
<dbReference type="GO" id="GO:0016791">
    <property type="term" value="F:phosphatase activity"/>
    <property type="evidence" value="ECO:0007669"/>
    <property type="project" value="TreeGrafter"/>
</dbReference>
<keyword evidence="3" id="KW-0812">Transmembrane</keyword>
<sequence>MFKNRSIVQITLWLGFLSLGWAQEYQQTIWGIFAFTTYGDKTPSLLADARPRVLSDYGANQLADAGTAFRDRYLSSGKDVNNSPSTIQYLSATVLDPQDVEIFASTDQFAIASAQAFMQGLYPPVGQAGLETSDVTANGSLRISPLNGYQYPQILTLGQTDPQSTILTGNENCPIYQAAESEYQNGDYAHGISQITNAFYVRLWNEVLSGVMDETSANYLNAVEIFEYIEYEMIHNSTVQTQLTEAEIRQARWWADHYTYATNHQSDFNKSTAESIMSIAGQTLAASIMNAFRLNIEESGTSQKLSLLFGGSDTAVALASLLRLPSDQQPNLYCRPNQGASLVFELFSFQAGESYPAYPAVDDLYVRFLIHNGTSNTTFSPYPMFGHGPSHEYIPYTEFQSELESFATQSTQNWCRQCNSEAIFCRVLDDERAYASMGDRKQMAPAVAGIIGAVIMLAIIGVLGAVGLCIWAMRKRETSRTPSLGGFKGTSKLASDLDVTFQGPHWTTSKNANDRSKINTADGIVIRGHERTGSWEMGQPKDTHEDLEIARHSSLSAPDDENEEEWRIVRGLRAVEARESV</sequence>
<dbReference type="Gene3D" id="3.40.50.1240">
    <property type="entry name" value="Phosphoglycerate mutase-like"/>
    <property type="match status" value="1"/>
</dbReference>
<feature type="compositionally biased region" description="Basic and acidic residues" evidence="2">
    <location>
        <begin position="534"/>
        <end position="551"/>
    </location>
</feature>
<evidence type="ECO:0000313" key="6">
    <source>
        <dbReference type="Proteomes" id="UP000019376"/>
    </source>
</evidence>
<protein>
    <submittedName>
        <fullName evidence="5">Uncharacterized protein</fullName>
    </submittedName>
</protein>
<feature type="region of interest" description="Disordered" evidence="2">
    <location>
        <begin position="534"/>
        <end position="564"/>
    </location>
</feature>
<dbReference type="InterPro" id="IPR050645">
    <property type="entry name" value="Histidine_acid_phosphatase"/>
</dbReference>
<gene>
    <name evidence="5" type="ORF">PDE_07545</name>
</gene>
<proteinExistence type="inferred from homology"/>
<organism evidence="5 6">
    <name type="scientific">Penicillium oxalicum (strain 114-2 / CGMCC 5302)</name>
    <name type="common">Penicillium decumbens</name>
    <dbReference type="NCBI Taxonomy" id="933388"/>
    <lineage>
        <taxon>Eukaryota</taxon>
        <taxon>Fungi</taxon>
        <taxon>Dikarya</taxon>
        <taxon>Ascomycota</taxon>
        <taxon>Pezizomycotina</taxon>
        <taxon>Eurotiomycetes</taxon>
        <taxon>Eurotiomycetidae</taxon>
        <taxon>Eurotiales</taxon>
        <taxon>Aspergillaceae</taxon>
        <taxon>Penicillium</taxon>
    </lineage>
</organism>
<name>S7ZPD9_PENO1</name>
<keyword evidence="4" id="KW-0732">Signal</keyword>
<dbReference type="SUPFAM" id="SSF53254">
    <property type="entry name" value="Phosphoglycerate mutase-like"/>
    <property type="match status" value="1"/>
</dbReference>
<dbReference type="STRING" id="933388.S7ZPD9"/>
<dbReference type="InterPro" id="IPR029033">
    <property type="entry name" value="His_PPase_superfam"/>
</dbReference>
<dbReference type="AlphaFoldDB" id="S7ZPD9"/>
<reference evidence="5 6" key="1">
    <citation type="journal article" date="2013" name="PLoS ONE">
        <title>Genomic and secretomic analyses reveal unique features of the lignocellulolytic enzyme system of Penicillium decumbens.</title>
        <authorList>
            <person name="Liu G."/>
            <person name="Zhang L."/>
            <person name="Wei X."/>
            <person name="Zou G."/>
            <person name="Qin Y."/>
            <person name="Ma L."/>
            <person name="Li J."/>
            <person name="Zheng H."/>
            <person name="Wang S."/>
            <person name="Wang C."/>
            <person name="Xun L."/>
            <person name="Zhao G.-P."/>
            <person name="Zhou Z."/>
            <person name="Qu Y."/>
        </authorList>
    </citation>
    <scope>NUCLEOTIDE SEQUENCE [LARGE SCALE GENOMIC DNA]</scope>
    <source>
        <strain evidence="6">114-2 / CGMCC 5302</strain>
    </source>
</reference>
<evidence type="ECO:0000256" key="2">
    <source>
        <dbReference type="SAM" id="MobiDB-lite"/>
    </source>
</evidence>
<comment type="similarity">
    <text evidence="1">Belongs to the histidine acid phosphatase family.</text>
</comment>
<feature type="transmembrane region" description="Helical" evidence="3">
    <location>
        <begin position="446"/>
        <end position="473"/>
    </location>
</feature>
<dbReference type="eggNOG" id="ENOG502SM2K">
    <property type="taxonomic scope" value="Eukaryota"/>
</dbReference>
<dbReference type="Proteomes" id="UP000019376">
    <property type="component" value="Unassembled WGS sequence"/>
</dbReference>